<protein>
    <recommendedName>
        <fullName evidence="4">Transposase</fullName>
    </recommendedName>
</protein>
<evidence type="ECO:0000256" key="1">
    <source>
        <dbReference type="SAM" id="MobiDB-lite"/>
    </source>
</evidence>
<dbReference type="AlphaFoldDB" id="A0AAD8IHS1"/>
<name>A0AAD8IHS1_9APIA</name>
<gene>
    <name evidence="2" type="ORF">POM88_022916</name>
</gene>
<accession>A0AAD8IHS1</accession>
<dbReference type="EMBL" id="JAUIZM010000005">
    <property type="protein sequence ID" value="KAK1385181.1"/>
    <property type="molecule type" value="Genomic_DNA"/>
</dbReference>
<proteinExistence type="predicted"/>
<sequence length="118" mass="14022">MLSWELGQANKRVQNSVPGTTRRDVKPLHIQPDAWDALCDWWDSPKFQAASKQNKKNRKRKMLLHTTGAKPYVIFRQELEKKEKRMLTLVEFFDATHEKKNQKGTFWKLQLNKGQDRQ</sequence>
<evidence type="ECO:0000313" key="3">
    <source>
        <dbReference type="Proteomes" id="UP001237642"/>
    </source>
</evidence>
<comment type="caution">
    <text evidence="2">The sequence shown here is derived from an EMBL/GenBank/DDBJ whole genome shotgun (WGS) entry which is preliminary data.</text>
</comment>
<dbReference type="InterPro" id="IPR004252">
    <property type="entry name" value="Probable_transposase_24"/>
</dbReference>
<dbReference type="Pfam" id="PF03004">
    <property type="entry name" value="Transposase_24"/>
    <property type="match status" value="1"/>
</dbReference>
<dbReference type="Proteomes" id="UP001237642">
    <property type="component" value="Unassembled WGS sequence"/>
</dbReference>
<keyword evidence="3" id="KW-1185">Reference proteome</keyword>
<feature type="region of interest" description="Disordered" evidence="1">
    <location>
        <begin position="1"/>
        <end position="24"/>
    </location>
</feature>
<reference evidence="2" key="1">
    <citation type="submission" date="2023-02" db="EMBL/GenBank/DDBJ databases">
        <title>Genome of toxic invasive species Heracleum sosnowskyi carries increased number of genes despite the absence of recent whole-genome duplications.</title>
        <authorList>
            <person name="Schelkunov M."/>
            <person name="Shtratnikova V."/>
            <person name="Makarenko M."/>
            <person name="Klepikova A."/>
            <person name="Omelchenko D."/>
            <person name="Novikova G."/>
            <person name="Obukhova E."/>
            <person name="Bogdanov V."/>
            <person name="Penin A."/>
            <person name="Logacheva M."/>
        </authorList>
    </citation>
    <scope>NUCLEOTIDE SEQUENCE</scope>
    <source>
        <strain evidence="2">Hsosn_3</strain>
        <tissue evidence="2">Leaf</tissue>
    </source>
</reference>
<reference evidence="2" key="2">
    <citation type="submission" date="2023-05" db="EMBL/GenBank/DDBJ databases">
        <authorList>
            <person name="Schelkunov M.I."/>
        </authorList>
    </citation>
    <scope>NUCLEOTIDE SEQUENCE</scope>
    <source>
        <strain evidence="2">Hsosn_3</strain>
        <tissue evidence="2">Leaf</tissue>
    </source>
</reference>
<organism evidence="2 3">
    <name type="scientific">Heracleum sosnowskyi</name>
    <dbReference type="NCBI Taxonomy" id="360622"/>
    <lineage>
        <taxon>Eukaryota</taxon>
        <taxon>Viridiplantae</taxon>
        <taxon>Streptophyta</taxon>
        <taxon>Embryophyta</taxon>
        <taxon>Tracheophyta</taxon>
        <taxon>Spermatophyta</taxon>
        <taxon>Magnoliopsida</taxon>
        <taxon>eudicotyledons</taxon>
        <taxon>Gunneridae</taxon>
        <taxon>Pentapetalae</taxon>
        <taxon>asterids</taxon>
        <taxon>campanulids</taxon>
        <taxon>Apiales</taxon>
        <taxon>Apiaceae</taxon>
        <taxon>Apioideae</taxon>
        <taxon>apioid superclade</taxon>
        <taxon>Tordylieae</taxon>
        <taxon>Tordyliinae</taxon>
        <taxon>Heracleum</taxon>
    </lineage>
</organism>
<evidence type="ECO:0008006" key="4">
    <source>
        <dbReference type="Google" id="ProtNLM"/>
    </source>
</evidence>
<evidence type="ECO:0000313" key="2">
    <source>
        <dbReference type="EMBL" id="KAK1385181.1"/>
    </source>
</evidence>